<dbReference type="InterPro" id="IPR001619">
    <property type="entry name" value="Sec1-like"/>
</dbReference>
<dbReference type="PIRSF" id="PIRSF005715">
    <property type="entry name" value="VPS45_Sec1"/>
    <property type="match status" value="1"/>
</dbReference>
<dbReference type="InterPro" id="IPR036045">
    <property type="entry name" value="Sec1-like_sf"/>
</dbReference>
<evidence type="ECO:0000256" key="1">
    <source>
        <dbReference type="ARBA" id="ARBA00009884"/>
    </source>
</evidence>
<dbReference type="EMBL" id="AF484092">
    <property type="protein sequence ID" value="AAO83849.1"/>
    <property type="molecule type" value="mRNA"/>
</dbReference>
<dbReference type="Gene3D" id="3.90.830.10">
    <property type="entry name" value="Syntaxin Binding Protein 1, Chain A, domain 2"/>
    <property type="match status" value="1"/>
</dbReference>
<evidence type="ECO:0000256" key="3">
    <source>
        <dbReference type="ARBA" id="ARBA00022927"/>
    </source>
</evidence>
<dbReference type="InterPro" id="IPR043127">
    <property type="entry name" value="Sec-1-like_dom3a"/>
</dbReference>
<accession>Q869G3</accession>
<keyword evidence="3" id="KW-0653">Protein transport</keyword>
<proteinExistence type="evidence at transcript level"/>
<dbReference type="Gene3D" id="3.40.50.1910">
    <property type="match status" value="1"/>
</dbReference>
<comment type="similarity">
    <text evidence="1">Belongs to the STXBP/unc-18/SEC1 family.</text>
</comment>
<dbReference type="GO" id="GO:0015031">
    <property type="term" value="P:protein transport"/>
    <property type="evidence" value="ECO:0007669"/>
    <property type="project" value="UniProtKB-KW"/>
</dbReference>
<dbReference type="FunFam" id="3.90.830.10:FF:000001">
    <property type="entry name" value="syntaxin-binding protein 1 isoform X2"/>
    <property type="match status" value="1"/>
</dbReference>
<dbReference type="Gene3D" id="1.25.40.60">
    <property type="match status" value="1"/>
</dbReference>
<dbReference type="AlphaFoldDB" id="Q869G3"/>
<dbReference type="GO" id="GO:0016192">
    <property type="term" value="P:vesicle-mediated transport"/>
    <property type="evidence" value="ECO:0007669"/>
    <property type="project" value="InterPro"/>
</dbReference>
<protein>
    <submittedName>
        <fullName evidence="4">Neural-specific syntaxin-binding protein 1</fullName>
    </submittedName>
</protein>
<name>Q869G3_LYMST</name>
<dbReference type="InterPro" id="IPR027482">
    <property type="entry name" value="Sec1-like_dom2"/>
</dbReference>
<reference evidence="4" key="1">
    <citation type="journal article" date="2003" name="J. Biol. Chem.">
        <title>Calcium channel structural determinants of synaptic transmission between identified invertebrate neurons.</title>
        <authorList>
            <person name="Spafford J.D."/>
            <person name="Munno D.W."/>
            <person name="Van Nierop P."/>
            <person name="Feng Z.P."/>
            <person name="Jarvis S.E."/>
            <person name="Gallin W.J."/>
            <person name="Smit A.B."/>
            <person name="Zamponi G.W."/>
            <person name="Syed N.I."/>
        </authorList>
    </citation>
    <scope>NUCLEOTIDE SEQUENCE</scope>
    <source>
        <tissue evidence="4">Nerve ganglia</tissue>
    </source>
</reference>
<keyword evidence="2" id="KW-0813">Transport</keyword>
<dbReference type="Gene3D" id="3.40.50.2060">
    <property type="match status" value="1"/>
</dbReference>
<evidence type="ECO:0000313" key="4">
    <source>
        <dbReference type="EMBL" id="AAO83849.1"/>
    </source>
</evidence>
<dbReference type="InterPro" id="IPR043154">
    <property type="entry name" value="Sec-1-like_dom1"/>
</dbReference>
<evidence type="ECO:0000256" key="2">
    <source>
        <dbReference type="ARBA" id="ARBA00022448"/>
    </source>
</evidence>
<dbReference type="SUPFAM" id="SSF56815">
    <property type="entry name" value="Sec1/munc18-like (SM) proteins"/>
    <property type="match status" value="1"/>
</dbReference>
<organism evidence="4">
    <name type="scientific">Lymnaea stagnalis</name>
    <name type="common">Great pond snail</name>
    <name type="synonym">Helix stagnalis</name>
    <dbReference type="NCBI Taxonomy" id="6523"/>
    <lineage>
        <taxon>Eukaryota</taxon>
        <taxon>Metazoa</taxon>
        <taxon>Spiralia</taxon>
        <taxon>Lophotrochozoa</taxon>
        <taxon>Mollusca</taxon>
        <taxon>Gastropoda</taxon>
        <taxon>Heterobranchia</taxon>
        <taxon>Euthyneura</taxon>
        <taxon>Panpulmonata</taxon>
        <taxon>Hygrophila</taxon>
        <taxon>Lymnaeoidea</taxon>
        <taxon>Lymnaeidae</taxon>
        <taxon>Lymnaea</taxon>
    </lineage>
</organism>
<dbReference type="FunFam" id="3.40.50.2060:FF:000001">
    <property type="entry name" value="syntaxin-binding protein 1 isoform X2"/>
    <property type="match status" value="1"/>
</dbReference>
<dbReference type="PANTHER" id="PTHR11679">
    <property type="entry name" value="VESICLE PROTEIN SORTING-ASSOCIATED"/>
    <property type="match status" value="1"/>
</dbReference>
<dbReference type="Pfam" id="PF00995">
    <property type="entry name" value="Sec1"/>
    <property type="match status" value="1"/>
</dbReference>
<sequence length="594" mass="68347">MGLKEAVHEKIINEVIRQQRKSGEWKVLVVDNLSKRMISACCKMHEIMSEGITLVEDINKRREPLPLLEAIYLITPIDKSIKTMIADFQNPNNTQYKSAHVYFTEACPDESFNELCKSTSAKFIKTLKEINIAFLPYESQVYSLDSAETFQFYYNPNKSSGRTINLERCAEQIATLCATLGEYPAVRYRSDYDRNAEFAQLVQQKLDAYRADDHTMGEGPQKDRSMLLILDRGFDPISPLLHELTFQAMAYDLLPIENDVYKYENTSGNEVTEKECLLDENDELWVELRHQHMAIVSQQVTKKLKQFAESKRMNTSDKTNIRDLSQMLKKAPQYQKELSKHSAHFHLAEDCMRQYQKHVDKLCKVEQDLAMGTDADGEKIRDHMRNIVPILLDQNITAYDKIRIILLYIIHKAGISEENLAKLVQHAQIPMEEKCIITNTQNLGVPIIQDGGRRKTQQPYQPFNRKVRASEHTYQMSRWVPYIKDILEDAIEDKLDARHFPFLAGGANSRPHIPGPQRSARNYGQWHQEKGKQSYKSGPRLIVFIIGGVTYSEMRCAYSVTQSVKNWEVLIGATHILTPEGFLSDLRSLSTSQT</sequence>